<dbReference type="InterPro" id="IPR006522">
    <property type="entry name" value="Phage_virion_morphogenesis"/>
</dbReference>
<gene>
    <name evidence="1" type="ORF">QG404_04095</name>
</gene>
<dbReference type="Pfam" id="PF05069">
    <property type="entry name" value="Phage_tail_S"/>
    <property type="match status" value="1"/>
</dbReference>
<reference evidence="1 2" key="1">
    <citation type="submission" date="2023-04" db="EMBL/GenBank/DDBJ databases">
        <title>Genome dynamics across the evolutionary transition to endosymbiosis.</title>
        <authorList>
            <person name="Siozios S."/>
            <person name="Nadal-Jimenez P."/>
            <person name="Azagi T."/>
            <person name="Sprong H."/>
            <person name="Frost C.L."/>
            <person name="Parratt S.R."/>
            <person name="Taylor G."/>
            <person name="Brettell L."/>
            <person name="Lew K.C."/>
            <person name="Croft L."/>
            <person name="King K.C."/>
            <person name="Brockhurst M.A."/>
            <person name="Hypsa V."/>
            <person name="Novakova E."/>
            <person name="Darby A.C."/>
            <person name="Hurst G.D.D."/>
        </authorList>
    </citation>
    <scope>NUCLEOTIDE SEQUENCE [LARGE SCALE GENOMIC DNA]</scope>
    <source>
        <strain evidence="2">aApi_AU</strain>
    </source>
</reference>
<proteinExistence type="predicted"/>
<organism evidence="1 2">
    <name type="scientific">Arsenophonus apicola</name>
    <dbReference type="NCBI Taxonomy" id="2879119"/>
    <lineage>
        <taxon>Bacteria</taxon>
        <taxon>Pseudomonadati</taxon>
        <taxon>Pseudomonadota</taxon>
        <taxon>Gammaproteobacteria</taxon>
        <taxon>Enterobacterales</taxon>
        <taxon>Morganellaceae</taxon>
        <taxon>Arsenophonus</taxon>
    </lineage>
</organism>
<dbReference type="EMBL" id="CP123759">
    <property type="protein sequence ID" value="WGO84089.1"/>
    <property type="molecule type" value="Genomic_DNA"/>
</dbReference>
<dbReference type="NCBIfam" id="TIGR01635">
    <property type="entry name" value="tail_comp_S"/>
    <property type="match status" value="1"/>
</dbReference>
<keyword evidence="2" id="KW-1185">Reference proteome</keyword>
<evidence type="ECO:0000313" key="2">
    <source>
        <dbReference type="Proteomes" id="UP001231859"/>
    </source>
</evidence>
<accession>A0ABY8P4I8</accession>
<name>A0ABY8P4I8_9GAMM</name>
<protein>
    <submittedName>
        <fullName evidence="1">Phage virion morphogenesis protein</fullName>
    </submittedName>
</protein>
<sequence length="171" mass="20652">MNDKALLQFDSALTVLLKKLTPAQRKQLSRLIARDLRINQLKRIRRQQNPDGSPYAPRKASFVTVLRALRFLWRGQHRQLKNWRSQKTGRGEMITGIDVDNNQKCSFYRRDIELFIAVKKERISRQRKHKQNRMFKNWPVLNIYAAMPMIARRYSFFHRKWRQLLKRTTMV</sequence>
<dbReference type="Proteomes" id="UP001231859">
    <property type="component" value="Chromosome"/>
</dbReference>
<evidence type="ECO:0000313" key="1">
    <source>
        <dbReference type="EMBL" id="WGO84089.1"/>
    </source>
</evidence>
<dbReference type="RefSeq" id="WP_280939120.1">
    <property type="nucleotide sequence ID" value="NZ_CP123759.1"/>
</dbReference>